<dbReference type="EMBL" id="JAYGJQ010000003">
    <property type="protein sequence ID" value="MEA9358362.1"/>
    <property type="molecule type" value="Genomic_DNA"/>
</dbReference>
<accession>A0ABU5VZI8</accession>
<evidence type="ECO:0000256" key="1">
    <source>
        <dbReference type="ARBA" id="ARBA00008522"/>
    </source>
</evidence>
<comment type="similarity">
    <text evidence="1 2">Belongs to the UPF0178 family.</text>
</comment>
<dbReference type="Pfam" id="PF02639">
    <property type="entry name" value="DUF188"/>
    <property type="match status" value="1"/>
</dbReference>
<protein>
    <recommendedName>
        <fullName evidence="2">UPF0178 protein SHI21_19155</fullName>
    </recommendedName>
</protein>
<dbReference type="PANTHER" id="PTHR35146">
    <property type="entry name" value="UPF0178 PROTEIN YAII"/>
    <property type="match status" value="1"/>
</dbReference>
<evidence type="ECO:0000256" key="2">
    <source>
        <dbReference type="HAMAP-Rule" id="MF_00489"/>
    </source>
</evidence>
<dbReference type="InterPro" id="IPR003791">
    <property type="entry name" value="UPF0178"/>
</dbReference>
<keyword evidence="4" id="KW-1185">Reference proteome</keyword>
<name>A0ABU5VZI8_9BACT</name>
<evidence type="ECO:0000313" key="4">
    <source>
        <dbReference type="Proteomes" id="UP001302274"/>
    </source>
</evidence>
<comment type="caution">
    <text evidence="3">The sequence shown here is derived from an EMBL/GenBank/DDBJ whole genome shotgun (WGS) entry which is preliminary data.</text>
</comment>
<evidence type="ECO:0000313" key="3">
    <source>
        <dbReference type="EMBL" id="MEA9358362.1"/>
    </source>
</evidence>
<dbReference type="PANTHER" id="PTHR35146:SF1">
    <property type="entry name" value="UPF0178 PROTEIN YAII"/>
    <property type="match status" value="1"/>
</dbReference>
<reference evidence="3 4" key="1">
    <citation type="submission" date="2023-11" db="EMBL/GenBank/DDBJ databases">
        <title>A Novel Polar Bacteriovorax (B. antarcticus) Isolated from the Biocrust in Antarctica.</title>
        <authorList>
            <person name="Mun W."/>
            <person name="Choi S.Y."/>
            <person name="Mitchell R.J."/>
        </authorList>
    </citation>
    <scope>NUCLEOTIDE SEQUENCE [LARGE SCALE GENOMIC DNA]</scope>
    <source>
        <strain evidence="3 4">PP10</strain>
    </source>
</reference>
<organism evidence="3 4">
    <name type="scientific">Bacteriovorax antarcticus</name>
    <dbReference type="NCBI Taxonomy" id="3088717"/>
    <lineage>
        <taxon>Bacteria</taxon>
        <taxon>Pseudomonadati</taxon>
        <taxon>Bdellovibrionota</taxon>
        <taxon>Bacteriovoracia</taxon>
        <taxon>Bacteriovoracales</taxon>
        <taxon>Bacteriovoracaceae</taxon>
        <taxon>Bacteriovorax</taxon>
    </lineage>
</organism>
<proteinExistence type="inferred from homology"/>
<dbReference type="Proteomes" id="UP001302274">
    <property type="component" value="Unassembled WGS sequence"/>
</dbReference>
<dbReference type="HAMAP" id="MF_00489">
    <property type="entry name" value="UPF0178"/>
    <property type="match status" value="1"/>
</dbReference>
<dbReference type="CDD" id="cd18720">
    <property type="entry name" value="PIN_YqxD-like"/>
    <property type="match status" value="1"/>
</dbReference>
<sequence length="153" mass="16911">MKPKLRTPYKIWIDADACPKAVKEILYKTSARLKIELSLVANAYQAIPLSPLITLTIVGKQLDEADQYIVDYVLSGELVITADIPLAAKVVEKEAFALNPRGELYTEENIGEILSMRDFMKDLRDGGAITGGPSTFGPKDVEHFANALNKLFQ</sequence>
<dbReference type="NCBIfam" id="NF001095">
    <property type="entry name" value="PRK00124.1"/>
    <property type="match status" value="1"/>
</dbReference>
<dbReference type="RefSeq" id="WP_323578727.1">
    <property type="nucleotide sequence ID" value="NZ_JAYGJQ010000003.1"/>
</dbReference>
<gene>
    <name evidence="3" type="ORF">SHI21_19155</name>
</gene>